<proteinExistence type="predicted"/>
<name>A0AAD9K1H2_9ANNE</name>
<keyword evidence="1" id="KW-0732">Signal</keyword>
<dbReference type="AlphaFoldDB" id="A0AAD9K1H2"/>
<feature type="signal peptide" evidence="1">
    <location>
        <begin position="1"/>
        <end position="26"/>
    </location>
</feature>
<evidence type="ECO:0000313" key="2">
    <source>
        <dbReference type="EMBL" id="KAK2162665.1"/>
    </source>
</evidence>
<feature type="chain" id="PRO_5042013807" evidence="1">
    <location>
        <begin position="27"/>
        <end position="228"/>
    </location>
</feature>
<keyword evidence="3" id="KW-1185">Reference proteome</keyword>
<comment type="caution">
    <text evidence="2">The sequence shown here is derived from an EMBL/GenBank/DDBJ whole genome shotgun (WGS) entry which is preliminary data.</text>
</comment>
<dbReference type="EMBL" id="JAODUP010000094">
    <property type="protein sequence ID" value="KAK2162665.1"/>
    <property type="molecule type" value="Genomic_DNA"/>
</dbReference>
<protein>
    <submittedName>
        <fullName evidence="2">Uncharacterized protein</fullName>
    </submittedName>
</protein>
<accession>A0AAD9K1H2</accession>
<evidence type="ECO:0000313" key="3">
    <source>
        <dbReference type="Proteomes" id="UP001208570"/>
    </source>
</evidence>
<dbReference type="Proteomes" id="UP001208570">
    <property type="component" value="Unassembled WGS sequence"/>
</dbReference>
<organism evidence="2 3">
    <name type="scientific">Paralvinella palmiformis</name>
    <dbReference type="NCBI Taxonomy" id="53620"/>
    <lineage>
        <taxon>Eukaryota</taxon>
        <taxon>Metazoa</taxon>
        <taxon>Spiralia</taxon>
        <taxon>Lophotrochozoa</taxon>
        <taxon>Annelida</taxon>
        <taxon>Polychaeta</taxon>
        <taxon>Sedentaria</taxon>
        <taxon>Canalipalpata</taxon>
        <taxon>Terebellida</taxon>
        <taxon>Terebelliformia</taxon>
        <taxon>Alvinellidae</taxon>
        <taxon>Paralvinella</taxon>
    </lineage>
</organism>
<reference evidence="2" key="1">
    <citation type="journal article" date="2023" name="Mol. Biol. Evol.">
        <title>Third-Generation Sequencing Reveals the Adaptive Role of the Epigenome in Three Deep-Sea Polychaetes.</title>
        <authorList>
            <person name="Perez M."/>
            <person name="Aroh O."/>
            <person name="Sun Y."/>
            <person name="Lan Y."/>
            <person name="Juniper S.K."/>
            <person name="Young C.R."/>
            <person name="Angers B."/>
            <person name="Qian P.Y."/>
        </authorList>
    </citation>
    <scope>NUCLEOTIDE SEQUENCE</scope>
    <source>
        <strain evidence="2">P08H-3</strain>
    </source>
</reference>
<evidence type="ECO:0000256" key="1">
    <source>
        <dbReference type="SAM" id="SignalP"/>
    </source>
</evidence>
<gene>
    <name evidence="2" type="ORF">LSH36_94g04014</name>
</gene>
<sequence>MCHFLFQLISVGRLYTLFAIWITVDGGSPLPVRPTESSLLYRRTADGINELNDSTDRAAFPYYYHYNRPAASRRRDGSSQRHSSAWSPSLRSYAMLGHVTADVIGSVGVRSWSGGVEGKRPSRRVRVSRAGRTGRAAQGPFFSEKTRLRFLNALRQFEETKDGLKALAPGLRQDAAWRLNALDEPTGGDKGAALSIGLDLRALTEMLEGHRKQQTALQGVHQKLIDIG</sequence>